<dbReference type="InterPro" id="IPR026592">
    <property type="entry name" value="BamE"/>
</dbReference>
<evidence type="ECO:0000256" key="2">
    <source>
        <dbReference type="ARBA" id="ARBA00023136"/>
    </source>
</evidence>
<evidence type="ECO:0000256" key="5">
    <source>
        <dbReference type="SAM" id="SignalP"/>
    </source>
</evidence>
<accession>A0A3M0CPT9</accession>
<dbReference type="InParanoid" id="A0A3M0CPT9"/>
<evidence type="ECO:0000256" key="3">
    <source>
        <dbReference type="ARBA" id="ARBA00023237"/>
    </source>
</evidence>
<organism evidence="7 8">
    <name type="scientific">Eilatimonas milleporae</name>
    <dbReference type="NCBI Taxonomy" id="911205"/>
    <lineage>
        <taxon>Bacteria</taxon>
        <taxon>Pseudomonadati</taxon>
        <taxon>Pseudomonadota</taxon>
        <taxon>Alphaproteobacteria</taxon>
        <taxon>Kordiimonadales</taxon>
        <taxon>Kordiimonadaceae</taxon>
        <taxon>Eilatimonas</taxon>
    </lineage>
</organism>
<keyword evidence="2" id="KW-0472">Membrane</keyword>
<dbReference type="GO" id="GO:0043165">
    <property type="term" value="P:Gram-negative-bacterium-type cell outer membrane assembly"/>
    <property type="evidence" value="ECO:0007669"/>
    <property type="project" value="TreeGrafter"/>
</dbReference>
<dbReference type="GO" id="GO:1990063">
    <property type="term" value="C:Bam protein complex"/>
    <property type="evidence" value="ECO:0007669"/>
    <property type="project" value="TreeGrafter"/>
</dbReference>
<dbReference type="AlphaFoldDB" id="A0A3M0CPT9"/>
<comment type="caution">
    <text evidence="7">The sequence shown here is derived from an EMBL/GenBank/DDBJ whole genome shotgun (WGS) entry which is preliminary data.</text>
</comment>
<dbReference type="Pfam" id="PF04355">
    <property type="entry name" value="BamE"/>
    <property type="match status" value="1"/>
</dbReference>
<evidence type="ECO:0000313" key="7">
    <source>
        <dbReference type="EMBL" id="RMB08879.1"/>
    </source>
</evidence>
<feature type="signal peptide" evidence="5">
    <location>
        <begin position="1"/>
        <end position="30"/>
    </location>
</feature>
<keyword evidence="3" id="KW-0998">Cell outer membrane</keyword>
<feature type="compositionally biased region" description="Gly residues" evidence="4">
    <location>
        <begin position="154"/>
        <end position="171"/>
    </location>
</feature>
<dbReference type="RefSeq" id="WP_121938200.1">
    <property type="nucleotide sequence ID" value="NZ_REFR01000010.1"/>
</dbReference>
<evidence type="ECO:0000259" key="6">
    <source>
        <dbReference type="Pfam" id="PF04355"/>
    </source>
</evidence>
<feature type="domain" description="Outer membrane protein assembly factor BamE" evidence="6">
    <location>
        <begin position="37"/>
        <end position="112"/>
    </location>
</feature>
<keyword evidence="1 5" id="KW-0732">Signal</keyword>
<dbReference type="PANTHER" id="PTHR37482:SF1">
    <property type="entry name" value="OUTER MEMBRANE PROTEIN ASSEMBLY FACTOR BAME"/>
    <property type="match status" value="1"/>
</dbReference>
<dbReference type="PROSITE" id="PS51257">
    <property type="entry name" value="PROKAR_LIPOPROTEIN"/>
    <property type="match status" value="1"/>
</dbReference>
<feature type="region of interest" description="Disordered" evidence="4">
    <location>
        <begin position="150"/>
        <end position="171"/>
    </location>
</feature>
<reference evidence="7 8" key="1">
    <citation type="submission" date="2018-10" db="EMBL/GenBank/DDBJ databases">
        <title>Genomic Encyclopedia of Archaeal and Bacterial Type Strains, Phase II (KMG-II): from individual species to whole genera.</title>
        <authorList>
            <person name="Goeker M."/>
        </authorList>
    </citation>
    <scope>NUCLEOTIDE SEQUENCE [LARGE SCALE GENOMIC DNA]</scope>
    <source>
        <strain evidence="7 8">DSM 25217</strain>
    </source>
</reference>
<sequence length="171" mass="18183">MSAKSGQVSCKHLFRLAILGLGVAAVSACATGRSVRGYVFDPQLADAIQPGVDNRRSVNSTLGTPTLSATFSDDVWYYVSTTVQIRPVFWPEPQEHRVLAISFNERGVVSNVENYDLADMRTINPVGDKTPTRGRELGFFQQIFQNVGRFAGAQPGGGPGPTGGGPGPNGS</sequence>
<keyword evidence="8" id="KW-1185">Reference proteome</keyword>
<evidence type="ECO:0000256" key="1">
    <source>
        <dbReference type="ARBA" id="ARBA00022729"/>
    </source>
</evidence>
<dbReference type="InterPro" id="IPR037873">
    <property type="entry name" value="BamE-like"/>
</dbReference>
<dbReference type="InterPro" id="IPR007450">
    <property type="entry name" value="BamE_dom"/>
</dbReference>
<dbReference type="EMBL" id="REFR01000010">
    <property type="protein sequence ID" value="RMB08879.1"/>
    <property type="molecule type" value="Genomic_DNA"/>
</dbReference>
<evidence type="ECO:0000313" key="8">
    <source>
        <dbReference type="Proteomes" id="UP000271227"/>
    </source>
</evidence>
<dbReference type="GO" id="GO:0051205">
    <property type="term" value="P:protein insertion into membrane"/>
    <property type="evidence" value="ECO:0007669"/>
    <property type="project" value="TreeGrafter"/>
</dbReference>
<proteinExistence type="predicted"/>
<feature type="chain" id="PRO_5018253773" evidence="5">
    <location>
        <begin position="31"/>
        <end position="171"/>
    </location>
</feature>
<gene>
    <name evidence="7" type="ORF">BXY39_1526</name>
</gene>
<protein>
    <submittedName>
        <fullName evidence="7">Beta-barrel assembly machine subunit BamE</fullName>
    </submittedName>
</protein>
<dbReference type="Proteomes" id="UP000271227">
    <property type="component" value="Unassembled WGS sequence"/>
</dbReference>
<dbReference type="PANTHER" id="PTHR37482">
    <property type="entry name" value="OUTER MEMBRANE PROTEIN ASSEMBLY FACTOR BAME"/>
    <property type="match status" value="1"/>
</dbReference>
<dbReference type="Gene3D" id="3.30.1450.10">
    <property type="match status" value="1"/>
</dbReference>
<dbReference type="OrthoDB" id="7203955at2"/>
<evidence type="ECO:0000256" key="4">
    <source>
        <dbReference type="SAM" id="MobiDB-lite"/>
    </source>
</evidence>
<dbReference type="GO" id="GO:0030674">
    <property type="term" value="F:protein-macromolecule adaptor activity"/>
    <property type="evidence" value="ECO:0007669"/>
    <property type="project" value="TreeGrafter"/>
</dbReference>
<name>A0A3M0CPT9_9PROT</name>